<evidence type="ECO:0000256" key="2">
    <source>
        <dbReference type="ARBA" id="ARBA00007749"/>
    </source>
</evidence>
<evidence type="ECO:0000256" key="3">
    <source>
        <dbReference type="ARBA" id="ARBA00022723"/>
    </source>
</evidence>
<keyword evidence="5" id="KW-0862">Zinc</keyword>
<evidence type="ECO:0000256" key="5">
    <source>
        <dbReference type="ARBA" id="ARBA00022833"/>
    </source>
</evidence>
<keyword evidence="3" id="KW-0479">Metal-binding</keyword>
<dbReference type="InterPro" id="IPR001279">
    <property type="entry name" value="Metallo-B-lactamas"/>
</dbReference>
<organism evidence="7 8">
    <name type="scientific">Thalassococcus lentus</name>
    <dbReference type="NCBI Taxonomy" id="1210524"/>
    <lineage>
        <taxon>Bacteria</taxon>
        <taxon>Pseudomonadati</taxon>
        <taxon>Pseudomonadota</taxon>
        <taxon>Alphaproteobacteria</taxon>
        <taxon>Rhodobacterales</taxon>
        <taxon>Roseobacteraceae</taxon>
        <taxon>Thalassococcus</taxon>
    </lineage>
</organism>
<proteinExistence type="inferred from homology"/>
<dbReference type="CDD" id="cd07729">
    <property type="entry name" value="AHL_lactonase_MBL-fold"/>
    <property type="match status" value="1"/>
</dbReference>
<dbReference type="PANTHER" id="PTHR42978:SF7">
    <property type="entry name" value="METALLO-HYDROLASE RV2300C-RELATED"/>
    <property type="match status" value="1"/>
</dbReference>
<evidence type="ECO:0000313" key="8">
    <source>
        <dbReference type="Proteomes" id="UP001210720"/>
    </source>
</evidence>
<dbReference type="InterPro" id="IPR051013">
    <property type="entry name" value="MBL_superfamily_lactonases"/>
</dbReference>
<comment type="cofactor">
    <cofactor evidence="1">
        <name>Zn(2+)</name>
        <dbReference type="ChEBI" id="CHEBI:29105"/>
    </cofactor>
</comment>
<comment type="similarity">
    <text evidence="2">Belongs to the metallo-beta-lactamase superfamily.</text>
</comment>
<dbReference type="SUPFAM" id="SSF56281">
    <property type="entry name" value="Metallo-hydrolase/oxidoreductase"/>
    <property type="match status" value="1"/>
</dbReference>
<evidence type="ECO:0000313" key="7">
    <source>
        <dbReference type="EMBL" id="MDA7425404.1"/>
    </source>
</evidence>
<keyword evidence="4" id="KW-0378">Hydrolase</keyword>
<dbReference type="SMART" id="SM00849">
    <property type="entry name" value="Lactamase_B"/>
    <property type="match status" value="1"/>
</dbReference>
<dbReference type="EMBL" id="JAQIOY010000003">
    <property type="protein sequence ID" value="MDA7425404.1"/>
    <property type="molecule type" value="Genomic_DNA"/>
</dbReference>
<gene>
    <name evidence="7" type="ORF">PFY00_11750</name>
</gene>
<protein>
    <submittedName>
        <fullName evidence="7">N-acyl homoserine lactonase family protein</fullName>
    </submittedName>
</protein>
<name>A0ABT4XTV5_9RHOB</name>
<sequence length="271" mass="30296">MTLVPGDWDVFSIKYADRNARTRADSFIFDDNHDAPHAMDYFMWLLRRGDEIILVDTGYDHEEAKARNRPIRLDPGKALAPFGLKPEDVTQIIVTHLHYDHAGGLHLFPNATLHMQAAEMAYATGPCMCHDTLRMPFTAAHVCEAVKRLYSGKVIFHDGSAEVSEGLTVHCIGGHSRGLQCVRVRTHAGWLVLASDAAHFYENVYSEKPFPIVVDLQDMLDGFATLRRLASHPGLIIPGHDPLIRQYFPQEMAPHIHRLDGGPMTQPDGAD</sequence>
<accession>A0ABT4XTV5</accession>
<dbReference type="Pfam" id="PF00753">
    <property type="entry name" value="Lactamase_B"/>
    <property type="match status" value="1"/>
</dbReference>
<dbReference type="Proteomes" id="UP001210720">
    <property type="component" value="Unassembled WGS sequence"/>
</dbReference>
<evidence type="ECO:0000256" key="1">
    <source>
        <dbReference type="ARBA" id="ARBA00001947"/>
    </source>
</evidence>
<dbReference type="Gene3D" id="3.60.15.10">
    <property type="entry name" value="Ribonuclease Z/Hydroxyacylglutathione hydrolase-like"/>
    <property type="match status" value="1"/>
</dbReference>
<feature type="domain" description="Metallo-beta-lactamase" evidence="6">
    <location>
        <begin position="40"/>
        <end position="240"/>
    </location>
</feature>
<keyword evidence="8" id="KW-1185">Reference proteome</keyword>
<dbReference type="RefSeq" id="WP_271432743.1">
    <property type="nucleotide sequence ID" value="NZ_JAQIOY010000003.1"/>
</dbReference>
<reference evidence="7 8" key="1">
    <citation type="submission" date="2023-01" db="EMBL/GenBank/DDBJ databases">
        <title>Thalassococcus onchidii sp. nov., isolated from a marine invertebrate from the South China Sea.</title>
        <authorList>
            <person name="Xu S."/>
            <person name="Liu Z."/>
            <person name="Xu Y."/>
        </authorList>
    </citation>
    <scope>NUCLEOTIDE SEQUENCE [LARGE SCALE GENOMIC DNA]</scope>
    <source>
        <strain evidence="7 8">KCTC 32084</strain>
    </source>
</reference>
<comment type="caution">
    <text evidence="7">The sequence shown here is derived from an EMBL/GenBank/DDBJ whole genome shotgun (WGS) entry which is preliminary data.</text>
</comment>
<evidence type="ECO:0000259" key="6">
    <source>
        <dbReference type="SMART" id="SM00849"/>
    </source>
</evidence>
<evidence type="ECO:0000256" key="4">
    <source>
        <dbReference type="ARBA" id="ARBA00022801"/>
    </source>
</evidence>
<dbReference type="InterPro" id="IPR036866">
    <property type="entry name" value="RibonucZ/Hydroxyglut_hydro"/>
</dbReference>
<dbReference type="PANTHER" id="PTHR42978">
    <property type="entry name" value="QUORUM-QUENCHING LACTONASE YTNP-RELATED-RELATED"/>
    <property type="match status" value="1"/>
</dbReference>